<dbReference type="SUPFAM" id="SSF52980">
    <property type="entry name" value="Restriction endonuclease-like"/>
    <property type="match status" value="1"/>
</dbReference>
<name>A0A951QDW5_9CYAN</name>
<comment type="caution">
    <text evidence="2">The sequence shown here is derived from an EMBL/GenBank/DDBJ whole genome shotgun (WGS) entry which is preliminary data.</text>
</comment>
<keyword evidence="2" id="KW-0378">Hydrolase</keyword>
<dbReference type="Proteomes" id="UP000757435">
    <property type="component" value="Unassembled WGS sequence"/>
</dbReference>
<dbReference type="PANTHER" id="PTHR47152">
    <property type="entry name" value="SLR2084 PROTEIN-RELATED"/>
    <property type="match status" value="1"/>
</dbReference>
<evidence type="ECO:0000313" key="2">
    <source>
        <dbReference type="EMBL" id="MBW4661082.1"/>
    </source>
</evidence>
<reference evidence="2" key="2">
    <citation type="journal article" date="2022" name="Microbiol. Resour. Announc.">
        <title>Metagenome Sequencing to Explore Phylogenomics of Terrestrial Cyanobacteria.</title>
        <authorList>
            <person name="Ward R.D."/>
            <person name="Stajich J.E."/>
            <person name="Johansen J.R."/>
            <person name="Huntemann M."/>
            <person name="Clum A."/>
            <person name="Foster B."/>
            <person name="Foster B."/>
            <person name="Roux S."/>
            <person name="Palaniappan K."/>
            <person name="Varghese N."/>
            <person name="Mukherjee S."/>
            <person name="Reddy T.B.K."/>
            <person name="Daum C."/>
            <person name="Copeland A."/>
            <person name="Chen I.A."/>
            <person name="Ivanova N.N."/>
            <person name="Kyrpides N.C."/>
            <person name="Shapiro N."/>
            <person name="Eloe-Fadrosh E.A."/>
            <person name="Pietrasiak N."/>
        </authorList>
    </citation>
    <scope>NUCLEOTIDE SEQUENCE</scope>
    <source>
        <strain evidence="2">UHER 2000/2452</strain>
    </source>
</reference>
<dbReference type="PANTHER" id="PTHR47152:SF4">
    <property type="entry name" value="SLR0445 PROTEIN"/>
    <property type="match status" value="1"/>
</dbReference>
<dbReference type="Pfam" id="PF05685">
    <property type="entry name" value="Uma2"/>
    <property type="match status" value="1"/>
</dbReference>
<sequence>MTSTLQKTADQRIVLQGTWEKFKLIQQASADSPGIRLAYFDGTIEILMPGREHEIFKSIIGYLIVTFLSEQGIEFEATGSMTQEAEEVASTQADESYCIGRSKPIPDLSIEVVFTSGGTNKLARYQAIGVPEVWFWQDGVFSLHRLRDSSYERIDRSEIPELATLNLELLSRCVLMAETSQLEAIRAFRKSL</sequence>
<dbReference type="InterPro" id="IPR011335">
    <property type="entry name" value="Restrct_endonuc-II-like"/>
</dbReference>
<evidence type="ECO:0000313" key="3">
    <source>
        <dbReference type="Proteomes" id="UP000757435"/>
    </source>
</evidence>
<dbReference type="EMBL" id="JAHHHD010000029">
    <property type="protein sequence ID" value="MBW4661082.1"/>
    <property type="molecule type" value="Genomic_DNA"/>
</dbReference>
<proteinExistence type="predicted"/>
<dbReference type="InterPro" id="IPR008538">
    <property type="entry name" value="Uma2"/>
</dbReference>
<keyword evidence="2" id="KW-0540">Nuclease</keyword>
<gene>
    <name evidence="2" type="ORF">KME15_20600</name>
</gene>
<dbReference type="AlphaFoldDB" id="A0A951QDW5"/>
<organism evidence="2 3">
    <name type="scientific">Drouetiella hepatica Uher 2000/2452</name>
    <dbReference type="NCBI Taxonomy" id="904376"/>
    <lineage>
        <taxon>Bacteria</taxon>
        <taxon>Bacillati</taxon>
        <taxon>Cyanobacteriota</taxon>
        <taxon>Cyanophyceae</taxon>
        <taxon>Oculatellales</taxon>
        <taxon>Oculatellaceae</taxon>
        <taxon>Drouetiella</taxon>
    </lineage>
</organism>
<dbReference type="CDD" id="cd06260">
    <property type="entry name" value="DUF820-like"/>
    <property type="match status" value="1"/>
</dbReference>
<feature type="domain" description="Putative restriction endonuclease" evidence="1">
    <location>
        <begin position="19"/>
        <end position="165"/>
    </location>
</feature>
<protein>
    <submittedName>
        <fullName evidence="2">Uma2 family endonuclease</fullName>
    </submittedName>
</protein>
<evidence type="ECO:0000259" key="1">
    <source>
        <dbReference type="Pfam" id="PF05685"/>
    </source>
</evidence>
<dbReference type="GO" id="GO:0004519">
    <property type="term" value="F:endonuclease activity"/>
    <property type="evidence" value="ECO:0007669"/>
    <property type="project" value="UniProtKB-KW"/>
</dbReference>
<reference evidence="2" key="1">
    <citation type="submission" date="2021-05" db="EMBL/GenBank/DDBJ databases">
        <authorList>
            <person name="Pietrasiak N."/>
            <person name="Ward R."/>
            <person name="Stajich J.E."/>
            <person name="Kurbessoian T."/>
        </authorList>
    </citation>
    <scope>NUCLEOTIDE SEQUENCE</scope>
    <source>
        <strain evidence="2">UHER 2000/2452</strain>
    </source>
</reference>
<keyword evidence="2" id="KW-0255">Endonuclease</keyword>
<accession>A0A951QDW5</accession>